<accession>A0A193G2J8</accession>
<dbReference type="AlphaFoldDB" id="A0A193G2J8"/>
<dbReference type="STRING" id="463025.BAU08_25285"/>
<dbReference type="EMBL" id="CP016171">
    <property type="protein sequence ID" value="ANN74227.1"/>
    <property type="molecule type" value="Genomic_DNA"/>
</dbReference>
<evidence type="ECO:0000313" key="1">
    <source>
        <dbReference type="EMBL" id="ANN74227.1"/>
    </source>
</evidence>
<protein>
    <submittedName>
        <fullName evidence="1">Uncharacterized protein</fullName>
    </submittedName>
</protein>
<proteinExistence type="predicted"/>
<evidence type="ECO:0000313" key="2">
    <source>
        <dbReference type="Proteomes" id="UP000092213"/>
    </source>
</evidence>
<sequence length="189" mass="21483">MSKDIRYQYASGDLLEERNTYFYSSFQGQAFLDAWHGQRDAFLALAPRQGGESRATAAITPTEMLLDRLHSALVAGEAGGARLAELDRLVQRFEVTKRVHAQYNENWRPVDTDDYRALGPYVRLGEVLELAYGKVRRLQYLNALLKCLDTLTALHERLDDAQMERVRILVRAERVHAHNLALGLRGGLQ</sequence>
<dbReference type="RefSeq" id="WP_066672277.1">
    <property type="nucleotide sequence ID" value="NZ_CP016171.1"/>
</dbReference>
<name>A0A193G2J8_9BORD</name>
<organism evidence="1 2">
    <name type="scientific">Bordetella bronchialis</name>
    <dbReference type="NCBI Taxonomy" id="463025"/>
    <lineage>
        <taxon>Bacteria</taxon>
        <taxon>Pseudomonadati</taxon>
        <taxon>Pseudomonadota</taxon>
        <taxon>Betaproteobacteria</taxon>
        <taxon>Burkholderiales</taxon>
        <taxon>Alcaligenaceae</taxon>
        <taxon>Bordetella</taxon>
    </lineage>
</organism>
<gene>
    <name evidence="1" type="ORF">BAU08_25285</name>
</gene>
<reference evidence="1 2" key="1">
    <citation type="submission" date="2016-06" db="EMBL/GenBank/DDBJ databases">
        <title>Complete genome sequences of Bordetella bronchialis and Bordetella flabilis.</title>
        <authorList>
            <person name="LiPuma J.J."/>
            <person name="Spilker T."/>
        </authorList>
    </citation>
    <scope>NUCLEOTIDE SEQUENCE [LARGE SCALE GENOMIC DNA]</scope>
    <source>
        <strain evidence="1 2">AU17976</strain>
    </source>
</reference>
<dbReference type="Proteomes" id="UP000092213">
    <property type="component" value="Chromosome"/>
</dbReference>